<dbReference type="SUPFAM" id="SSF56349">
    <property type="entry name" value="DNA breaking-rejoining enzymes"/>
    <property type="match status" value="1"/>
</dbReference>
<dbReference type="Gene3D" id="1.10.443.10">
    <property type="entry name" value="Intergrase catalytic core"/>
    <property type="match status" value="1"/>
</dbReference>
<dbReference type="CDD" id="cd00397">
    <property type="entry name" value="DNA_BRE_C"/>
    <property type="match status" value="1"/>
</dbReference>
<name>A0ABW5SSH2_9BACL</name>
<feature type="domain" description="Core-binding (CB)" evidence="5">
    <location>
        <begin position="28"/>
        <end position="112"/>
    </location>
</feature>
<dbReference type="InterPro" id="IPR010998">
    <property type="entry name" value="Integrase_recombinase_N"/>
</dbReference>
<dbReference type="PROSITE" id="PS51898">
    <property type="entry name" value="TYR_RECOMBINASE"/>
    <property type="match status" value="1"/>
</dbReference>
<evidence type="ECO:0000256" key="1">
    <source>
        <dbReference type="ARBA" id="ARBA00023125"/>
    </source>
</evidence>
<dbReference type="InterPro" id="IPR011010">
    <property type="entry name" value="DNA_brk_join_enz"/>
</dbReference>
<dbReference type="InterPro" id="IPR050090">
    <property type="entry name" value="Tyrosine_recombinase_XerCD"/>
</dbReference>
<keyword evidence="2" id="KW-0233">DNA recombination</keyword>
<keyword evidence="7" id="KW-1185">Reference proteome</keyword>
<dbReference type="InterPro" id="IPR044068">
    <property type="entry name" value="CB"/>
</dbReference>
<dbReference type="RefSeq" id="WP_379264134.1">
    <property type="nucleotide sequence ID" value="NZ_JBHUMJ010000008.1"/>
</dbReference>
<evidence type="ECO:0000259" key="4">
    <source>
        <dbReference type="PROSITE" id="PS51898"/>
    </source>
</evidence>
<evidence type="ECO:0000313" key="6">
    <source>
        <dbReference type="EMBL" id="MFD2702762.1"/>
    </source>
</evidence>
<evidence type="ECO:0000256" key="3">
    <source>
        <dbReference type="PROSITE-ProRule" id="PRU01248"/>
    </source>
</evidence>
<dbReference type="InterPro" id="IPR002104">
    <property type="entry name" value="Integrase_catalytic"/>
</dbReference>
<organism evidence="6 7">
    <name type="scientific">Paenibacillus shunpengii</name>
    <dbReference type="NCBI Taxonomy" id="2054424"/>
    <lineage>
        <taxon>Bacteria</taxon>
        <taxon>Bacillati</taxon>
        <taxon>Bacillota</taxon>
        <taxon>Bacilli</taxon>
        <taxon>Bacillales</taxon>
        <taxon>Paenibacillaceae</taxon>
        <taxon>Paenibacillus</taxon>
    </lineage>
</organism>
<dbReference type="EMBL" id="JBHUMJ010000008">
    <property type="protein sequence ID" value="MFD2702762.1"/>
    <property type="molecule type" value="Genomic_DNA"/>
</dbReference>
<dbReference type="PANTHER" id="PTHR30349">
    <property type="entry name" value="PHAGE INTEGRASE-RELATED"/>
    <property type="match status" value="1"/>
</dbReference>
<evidence type="ECO:0000313" key="7">
    <source>
        <dbReference type="Proteomes" id="UP001597540"/>
    </source>
</evidence>
<dbReference type="Gene3D" id="1.10.150.130">
    <property type="match status" value="1"/>
</dbReference>
<dbReference type="Proteomes" id="UP001597540">
    <property type="component" value="Unassembled WGS sequence"/>
</dbReference>
<evidence type="ECO:0000256" key="2">
    <source>
        <dbReference type="ARBA" id="ARBA00023172"/>
    </source>
</evidence>
<reference evidence="7" key="1">
    <citation type="journal article" date="2019" name="Int. J. Syst. Evol. Microbiol.">
        <title>The Global Catalogue of Microorganisms (GCM) 10K type strain sequencing project: providing services to taxonomists for standard genome sequencing and annotation.</title>
        <authorList>
            <consortium name="The Broad Institute Genomics Platform"/>
            <consortium name="The Broad Institute Genome Sequencing Center for Infectious Disease"/>
            <person name="Wu L."/>
            <person name="Ma J."/>
        </authorList>
    </citation>
    <scope>NUCLEOTIDE SEQUENCE [LARGE SCALE GENOMIC DNA]</scope>
    <source>
        <strain evidence="7">KCTC 33849</strain>
    </source>
</reference>
<dbReference type="Pfam" id="PF00589">
    <property type="entry name" value="Phage_integrase"/>
    <property type="match status" value="1"/>
</dbReference>
<dbReference type="PROSITE" id="PS51900">
    <property type="entry name" value="CB"/>
    <property type="match status" value="1"/>
</dbReference>
<keyword evidence="1 3" id="KW-0238">DNA-binding</keyword>
<dbReference type="PANTHER" id="PTHR30349:SF81">
    <property type="entry name" value="TYROSINE RECOMBINASE XERC"/>
    <property type="match status" value="1"/>
</dbReference>
<feature type="domain" description="Tyr recombinase" evidence="4">
    <location>
        <begin position="133"/>
        <end position="312"/>
    </location>
</feature>
<gene>
    <name evidence="6" type="ORF">ACFSVM_20185</name>
</gene>
<proteinExistence type="predicted"/>
<comment type="caution">
    <text evidence="6">The sequence shown here is derived from an EMBL/GenBank/DDBJ whole genome shotgun (WGS) entry which is preliminary data.</text>
</comment>
<protein>
    <submittedName>
        <fullName evidence="6">Tyrosine-type recombinase/integrase</fullName>
    </submittedName>
</protein>
<evidence type="ECO:0000259" key="5">
    <source>
        <dbReference type="PROSITE" id="PS51900"/>
    </source>
</evidence>
<sequence length="326" mass="37823">MPALERRVRRTNTLKSNTYKAEDVPESVDFKAALATFLKDCSDRNLSPRTLEYYTEIVTDLTQQLNKLSVFRPVDVKTAHIMDIVVQKREGRSDETINKYIRGWKAFFNFLRNNGYLMDSPFDNVKKIKSEKKLIHTFNVQQIKALLDTPNRNTFTGMRTYTIMLTFLDTGIRLSELENLKTTDIYWKERQFRVYGKGRKERLVPFSATLDKQLREYLAYRGPLDHDYVFINIDNKPFLKRGIQQAIKEVGKESGIRGVRVSCHTFRHTFAKQYIINGGDAFSLQRILGHTSLDMVRVYVAMFGVDLSAQHAKYSPLEHLSEGGEL</sequence>
<accession>A0ABW5SSH2</accession>
<dbReference type="InterPro" id="IPR013762">
    <property type="entry name" value="Integrase-like_cat_sf"/>
</dbReference>